<name>A0A0X8NWC3_ALCXX</name>
<accession>A0A0X8NWC3</accession>
<protein>
    <submittedName>
        <fullName evidence="1">Uncharacterized protein</fullName>
    </submittedName>
</protein>
<evidence type="ECO:0000313" key="1">
    <source>
        <dbReference type="EMBL" id="AMG35562.1"/>
    </source>
</evidence>
<proteinExistence type="predicted"/>
<dbReference type="AlphaFoldDB" id="A0A0X8NWC3"/>
<organism evidence="1 2">
    <name type="scientific">Alcaligenes xylosoxydans xylosoxydans</name>
    <name type="common">Achromobacter xylosoxidans</name>
    <dbReference type="NCBI Taxonomy" id="85698"/>
    <lineage>
        <taxon>Bacteria</taxon>
        <taxon>Pseudomonadati</taxon>
        <taxon>Pseudomonadota</taxon>
        <taxon>Betaproteobacteria</taxon>
        <taxon>Burkholderiales</taxon>
        <taxon>Alcaligenaceae</taxon>
        <taxon>Achromobacter</taxon>
    </lineage>
</organism>
<sequence length="112" mass="12541">MDIHTLSKQVAGQPTIMDLAQEMKLIRALMQVPPRHIAAHPTQFQRIVAALALTHTDSGVFELTPATDAFFAAFHQWLRQMRDSVCPELSDALIENFSLSAQEFADRMPPPD</sequence>
<dbReference type="RefSeq" id="WP_061071449.1">
    <property type="nucleotide sequence ID" value="NZ_CP014060.2"/>
</dbReference>
<evidence type="ECO:0000313" key="2">
    <source>
        <dbReference type="Proteomes" id="UP000060602"/>
    </source>
</evidence>
<dbReference type="Proteomes" id="UP000060602">
    <property type="component" value="Chromosome"/>
</dbReference>
<gene>
    <name evidence="1" type="ORF">AL504_05640</name>
</gene>
<dbReference type="EMBL" id="CP014060">
    <property type="protein sequence ID" value="AMG35562.1"/>
    <property type="molecule type" value="Genomic_DNA"/>
</dbReference>
<reference evidence="2" key="1">
    <citation type="submission" date="2015-12" db="EMBL/GenBank/DDBJ databases">
        <title>FDA dAtabase for Regulatory Grade micrObial Sequences (FDA-ARGOS): Supporting development and validation of Infectious Disease Dx tests.</title>
        <authorList>
            <person name="Case J."/>
            <person name="Tallon L."/>
            <person name="Sadzewicz L."/>
            <person name="Sengamalay N."/>
            <person name="Ott S."/>
            <person name="Godinez A."/>
            <person name="Nagaraj S."/>
            <person name="Nadendla S."/>
            <person name="Sichtig H."/>
        </authorList>
    </citation>
    <scope>NUCLEOTIDE SEQUENCE [LARGE SCALE GENOMIC DNA]</scope>
    <source>
        <strain evidence="2">FDAARGOS_147</strain>
    </source>
</reference>